<dbReference type="InterPro" id="IPR000276">
    <property type="entry name" value="GPCR_Rhodpsn"/>
</dbReference>
<dbReference type="PANTHER" id="PTHR24249">
    <property type="entry name" value="HISTAMINE RECEPTOR-RELATED G-PROTEIN COUPLED RECEPTOR"/>
    <property type="match status" value="1"/>
</dbReference>
<evidence type="ECO:0000256" key="1">
    <source>
        <dbReference type="ARBA" id="ARBA00004651"/>
    </source>
</evidence>
<feature type="transmembrane region" description="Helical" evidence="10">
    <location>
        <begin position="281"/>
        <end position="302"/>
    </location>
</feature>
<organism evidence="12 13">
    <name type="scientific">Anabas testudineus</name>
    <name type="common">Climbing perch</name>
    <name type="synonym">Anthias testudineus</name>
    <dbReference type="NCBI Taxonomy" id="64144"/>
    <lineage>
        <taxon>Eukaryota</taxon>
        <taxon>Metazoa</taxon>
        <taxon>Chordata</taxon>
        <taxon>Craniata</taxon>
        <taxon>Vertebrata</taxon>
        <taxon>Euteleostomi</taxon>
        <taxon>Actinopterygii</taxon>
        <taxon>Neopterygii</taxon>
        <taxon>Teleostei</taxon>
        <taxon>Neoteleostei</taxon>
        <taxon>Acanthomorphata</taxon>
        <taxon>Anabantaria</taxon>
        <taxon>Anabantiformes</taxon>
        <taxon>Anabantoidei</taxon>
        <taxon>Anabantidae</taxon>
        <taxon>Anabas</taxon>
    </lineage>
</organism>
<feature type="transmembrane region" description="Helical" evidence="10">
    <location>
        <begin position="61"/>
        <end position="79"/>
    </location>
</feature>
<evidence type="ECO:0000256" key="6">
    <source>
        <dbReference type="ARBA" id="ARBA00023136"/>
    </source>
</evidence>
<dbReference type="GO" id="GO:0001594">
    <property type="term" value="F:trace-amine receptor activity"/>
    <property type="evidence" value="ECO:0007669"/>
    <property type="project" value="TreeGrafter"/>
</dbReference>
<evidence type="ECO:0000313" key="13">
    <source>
        <dbReference type="Proteomes" id="UP000265040"/>
    </source>
</evidence>
<proteinExistence type="inferred from homology"/>
<reference evidence="12" key="1">
    <citation type="submission" date="2021-04" db="EMBL/GenBank/DDBJ databases">
        <authorList>
            <consortium name="Wellcome Sanger Institute Data Sharing"/>
        </authorList>
    </citation>
    <scope>NUCLEOTIDE SEQUENCE [LARGE SCALE GENOMIC DNA]</scope>
</reference>
<accession>A0A7N6BGZ6</accession>
<dbReference type="Pfam" id="PF00001">
    <property type="entry name" value="7tm_1"/>
    <property type="match status" value="1"/>
</dbReference>
<keyword evidence="6 10" id="KW-0472">Membrane</keyword>
<protein>
    <recommendedName>
        <fullName evidence="11">G-protein coupled receptors family 1 profile domain-containing protein</fullName>
    </recommendedName>
</protein>
<evidence type="ECO:0000313" key="12">
    <source>
        <dbReference type="Ensembl" id="ENSATEP00000060994.1"/>
    </source>
</evidence>
<dbReference type="PRINTS" id="PR00237">
    <property type="entry name" value="GPCRRHODOPSN"/>
</dbReference>
<dbReference type="PROSITE" id="PS00237">
    <property type="entry name" value="G_PROTEIN_RECEP_F1_1"/>
    <property type="match status" value="1"/>
</dbReference>
<dbReference type="InterPro" id="IPR017452">
    <property type="entry name" value="GPCR_Rhodpsn_7TM"/>
</dbReference>
<keyword evidence="5 9" id="KW-0297">G-protein coupled receptor</keyword>
<feature type="transmembrane region" description="Helical" evidence="10">
    <location>
        <begin position="30"/>
        <end position="49"/>
    </location>
</feature>
<evidence type="ECO:0000256" key="9">
    <source>
        <dbReference type="RuleBase" id="RU000688"/>
    </source>
</evidence>
<evidence type="ECO:0000256" key="2">
    <source>
        <dbReference type="ARBA" id="ARBA00022475"/>
    </source>
</evidence>
<keyword evidence="8 9" id="KW-0807">Transducer</keyword>
<keyword evidence="3 9" id="KW-0812">Transmembrane</keyword>
<feature type="domain" description="G-protein coupled receptors family 1 profile" evidence="11">
    <location>
        <begin position="27"/>
        <end position="294"/>
    </location>
</feature>
<dbReference type="GeneTree" id="ENSGT01050000244823"/>
<dbReference type="InParanoid" id="A0A7N6BGZ6"/>
<evidence type="ECO:0000256" key="8">
    <source>
        <dbReference type="ARBA" id="ARBA00023224"/>
    </source>
</evidence>
<dbReference type="GO" id="GO:0005886">
    <property type="term" value="C:plasma membrane"/>
    <property type="evidence" value="ECO:0007669"/>
    <property type="project" value="UniProtKB-SubCell"/>
</dbReference>
<dbReference type="Proteomes" id="UP000265040">
    <property type="component" value="Chromosome 21"/>
</dbReference>
<keyword evidence="2" id="KW-1003">Cell membrane</keyword>
<name>A0A7N6BGZ6_ANATE</name>
<evidence type="ECO:0000256" key="10">
    <source>
        <dbReference type="SAM" id="Phobius"/>
    </source>
</evidence>
<evidence type="ECO:0000256" key="3">
    <source>
        <dbReference type="ARBA" id="ARBA00022692"/>
    </source>
</evidence>
<keyword evidence="4 10" id="KW-1133">Transmembrane helix</keyword>
<dbReference type="Ensembl" id="ENSATET00000073503.1">
    <property type="protein sequence ID" value="ENSATEP00000060994.1"/>
    <property type="gene ID" value="ENSATEG00000026376.1"/>
</dbReference>
<dbReference type="PANTHER" id="PTHR24249:SF381">
    <property type="entry name" value="TRACE AMINE ASSOCIATED RECEPTOR 19P-RELATED"/>
    <property type="match status" value="1"/>
</dbReference>
<dbReference type="InterPro" id="IPR050569">
    <property type="entry name" value="TAAR"/>
</dbReference>
<sequence>METLEETELCFPQLLNSSCRKLKRPHAETVLIYIVLSSISLLTAALNLLQLHTPTNLLLRSLAVSDFFVGLLMSFQIILTNGCWFLGDLVCAIYCISEFVMTSVSVGTMVLISVDRYIAICDPLHYHTKITVRGVTNCTCLCWLCSVVYNSLIMKDNLKQPGRYNHCYGQCVAVINYTAGIIDVILTFICPVTIIIVLYLRVFVVAASHARATRSHFTAVTLQRSNTVHFRTFELKSEMKAARTLGIVVVVFLTCLCPYYCSSLVGHNTLFGITSVPLETWLFYLNSSLNPVIYAFCYPWFLKSVKLIATCKILQPDSCEANIL</sequence>
<dbReference type="CDD" id="cd15055">
    <property type="entry name" value="7tmA_TAARs"/>
    <property type="match status" value="1"/>
</dbReference>
<comment type="similarity">
    <text evidence="9">Belongs to the G-protein coupled receptor 1 family.</text>
</comment>
<dbReference type="SUPFAM" id="SSF81321">
    <property type="entry name" value="Family A G protein-coupled receptor-like"/>
    <property type="match status" value="1"/>
</dbReference>
<reference evidence="12" key="3">
    <citation type="submission" date="2025-09" db="UniProtKB">
        <authorList>
            <consortium name="Ensembl"/>
        </authorList>
    </citation>
    <scope>IDENTIFICATION</scope>
</reference>
<evidence type="ECO:0000256" key="4">
    <source>
        <dbReference type="ARBA" id="ARBA00022989"/>
    </source>
</evidence>
<feature type="transmembrane region" description="Helical" evidence="10">
    <location>
        <begin position="135"/>
        <end position="154"/>
    </location>
</feature>
<reference evidence="12" key="2">
    <citation type="submission" date="2025-08" db="UniProtKB">
        <authorList>
            <consortium name="Ensembl"/>
        </authorList>
    </citation>
    <scope>IDENTIFICATION</scope>
</reference>
<feature type="transmembrane region" description="Helical" evidence="10">
    <location>
        <begin position="241"/>
        <end position="261"/>
    </location>
</feature>
<dbReference type="AlphaFoldDB" id="A0A7N6BGZ6"/>
<feature type="transmembrane region" description="Helical" evidence="10">
    <location>
        <begin position="174"/>
        <end position="200"/>
    </location>
</feature>
<evidence type="ECO:0000259" key="11">
    <source>
        <dbReference type="PROSITE" id="PS50262"/>
    </source>
</evidence>
<keyword evidence="7 9" id="KW-0675">Receptor</keyword>
<dbReference type="PROSITE" id="PS50262">
    <property type="entry name" value="G_PROTEIN_RECEP_F1_2"/>
    <property type="match status" value="1"/>
</dbReference>
<comment type="subcellular location">
    <subcellularLocation>
        <location evidence="1">Cell membrane</location>
        <topology evidence="1">Multi-pass membrane protein</topology>
    </subcellularLocation>
</comment>
<dbReference type="OrthoDB" id="10042731at2759"/>
<evidence type="ECO:0000256" key="7">
    <source>
        <dbReference type="ARBA" id="ARBA00023170"/>
    </source>
</evidence>
<keyword evidence="13" id="KW-1185">Reference proteome</keyword>
<evidence type="ECO:0000256" key="5">
    <source>
        <dbReference type="ARBA" id="ARBA00023040"/>
    </source>
</evidence>
<dbReference type="Gene3D" id="1.20.1070.10">
    <property type="entry name" value="Rhodopsin 7-helix transmembrane proteins"/>
    <property type="match status" value="1"/>
</dbReference>
<feature type="transmembrane region" description="Helical" evidence="10">
    <location>
        <begin position="85"/>
        <end position="114"/>
    </location>
</feature>